<evidence type="ECO:0000313" key="3">
    <source>
        <dbReference type="EMBL" id="KAK1923775.1"/>
    </source>
</evidence>
<feature type="compositionally biased region" description="Basic residues" evidence="1">
    <location>
        <begin position="777"/>
        <end position="788"/>
    </location>
</feature>
<feature type="region of interest" description="Disordered" evidence="1">
    <location>
        <begin position="229"/>
        <end position="268"/>
    </location>
</feature>
<feature type="region of interest" description="Disordered" evidence="1">
    <location>
        <begin position="423"/>
        <end position="442"/>
    </location>
</feature>
<keyword evidence="4" id="KW-1185">Reference proteome</keyword>
<evidence type="ECO:0000313" key="4">
    <source>
        <dbReference type="Proteomes" id="UP001182556"/>
    </source>
</evidence>
<feature type="compositionally biased region" description="Basic and acidic residues" evidence="1">
    <location>
        <begin position="765"/>
        <end position="776"/>
    </location>
</feature>
<dbReference type="PANTHER" id="PTHR13384">
    <property type="entry name" value="G PATCH DOMAIN-CONTAINING PROTEIN 1"/>
    <property type="match status" value="1"/>
</dbReference>
<feature type="region of interest" description="Disordered" evidence="1">
    <location>
        <begin position="608"/>
        <end position="695"/>
    </location>
</feature>
<feature type="region of interest" description="Disordered" evidence="1">
    <location>
        <begin position="707"/>
        <end position="857"/>
    </location>
</feature>
<feature type="compositionally biased region" description="Basic and acidic residues" evidence="1">
    <location>
        <begin position="354"/>
        <end position="370"/>
    </location>
</feature>
<dbReference type="PANTHER" id="PTHR13384:SF19">
    <property type="entry name" value="G PATCH DOMAIN-CONTAINING PROTEIN 1"/>
    <property type="match status" value="1"/>
</dbReference>
<organism evidence="3 4">
    <name type="scientific">Papiliotrema laurentii</name>
    <name type="common">Cryptococcus laurentii</name>
    <dbReference type="NCBI Taxonomy" id="5418"/>
    <lineage>
        <taxon>Eukaryota</taxon>
        <taxon>Fungi</taxon>
        <taxon>Dikarya</taxon>
        <taxon>Basidiomycota</taxon>
        <taxon>Agaricomycotina</taxon>
        <taxon>Tremellomycetes</taxon>
        <taxon>Tremellales</taxon>
        <taxon>Rhynchogastremaceae</taxon>
        <taxon>Papiliotrema</taxon>
    </lineage>
</organism>
<protein>
    <recommendedName>
        <fullName evidence="2">G-patch domain-containing protein</fullName>
    </recommendedName>
</protein>
<dbReference type="AlphaFoldDB" id="A0AAD9D0F9"/>
<feature type="compositionally biased region" description="Basic and acidic residues" evidence="1">
    <location>
        <begin position="804"/>
        <end position="830"/>
    </location>
</feature>
<evidence type="ECO:0000256" key="1">
    <source>
        <dbReference type="SAM" id="MobiDB-lite"/>
    </source>
</evidence>
<comment type="caution">
    <text evidence="3">The sequence shown here is derived from an EMBL/GenBank/DDBJ whole genome shotgun (WGS) entry which is preliminary data.</text>
</comment>
<dbReference type="GO" id="GO:0003723">
    <property type="term" value="F:RNA binding"/>
    <property type="evidence" value="ECO:0007669"/>
    <property type="project" value="TreeGrafter"/>
</dbReference>
<dbReference type="PROSITE" id="PS50174">
    <property type="entry name" value="G_PATCH"/>
    <property type="match status" value="1"/>
</dbReference>
<evidence type="ECO:0000259" key="2">
    <source>
        <dbReference type="PROSITE" id="PS50174"/>
    </source>
</evidence>
<dbReference type="EMBL" id="JAODAN010000006">
    <property type="protein sequence ID" value="KAK1923775.1"/>
    <property type="molecule type" value="Genomic_DNA"/>
</dbReference>
<feature type="compositionally biased region" description="Acidic residues" evidence="1">
    <location>
        <begin position="709"/>
        <end position="720"/>
    </location>
</feature>
<dbReference type="Proteomes" id="UP001182556">
    <property type="component" value="Unassembled WGS sequence"/>
</dbReference>
<proteinExistence type="predicted"/>
<dbReference type="InterPro" id="IPR000467">
    <property type="entry name" value="G_patch_dom"/>
</dbReference>
<feature type="domain" description="G-patch" evidence="2">
    <location>
        <begin position="154"/>
        <end position="201"/>
    </location>
</feature>
<gene>
    <name evidence="3" type="ORF">DB88DRAFT_492393</name>
</gene>
<feature type="compositionally biased region" description="Basic and acidic residues" evidence="1">
    <location>
        <begin position="229"/>
        <end position="238"/>
    </location>
</feature>
<feature type="region of interest" description="Disordered" evidence="1">
    <location>
        <begin position="353"/>
        <end position="375"/>
    </location>
</feature>
<dbReference type="Pfam" id="PF26093">
    <property type="entry name" value="HTH_TGH"/>
    <property type="match status" value="1"/>
</dbReference>
<reference evidence="3" key="1">
    <citation type="submission" date="2023-02" db="EMBL/GenBank/DDBJ databases">
        <title>Identification and recombinant expression of a fungal hydrolase from Papiliotrema laurentii that hydrolyzes apple cutin and clears colloidal polyester polyurethane.</title>
        <authorList>
            <consortium name="DOE Joint Genome Institute"/>
            <person name="Roman V.A."/>
            <person name="Bojanowski C."/>
            <person name="Crable B.R."/>
            <person name="Wagner D.N."/>
            <person name="Hung C.S."/>
            <person name="Nadeau L.J."/>
            <person name="Schratz L."/>
            <person name="Haridas S."/>
            <person name="Pangilinan J."/>
            <person name="Lipzen A."/>
            <person name="Na H."/>
            <person name="Yan M."/>
            <person name="Ng V."/>
            <person name="Grigoriev I.V."/>
            <person name="Spatafora J.W."/>
            <person name="Barlow D."/>
            <person name="Biffinger J."/>
            <person name="Kelley-Loughnane N."/>
            <person name="Varaljay V.A."/>
            <person name="Crookes-Goodson W.J."/>
        </authorList>
    </citation>
    <scope>NUCLEOTIDE SEQUENCE</scope>
    <source>
        <strain evidence="3">5307AH</strain>
    </source>
</reference>
<dbReference type="InterPro" id="IPR011666">
    <property type="entry name" value="DUF1604"/>
</dbReference>
<dbReference type="GO" id="GO:0006397">
    <property type="term" value="P:mRNA processing"/>
    <property type="evidence" value="ECO:0007669"/>
    <property type="project" value="InterPro"/>
</dbReference>
<dbReference type="Pfam" id="PF07713">
    <property type="entry name" value="DUF1604"/>
    <property type="match status" value="1"/>
</dbReference>
<name>A0AAD9D0F9_PAPLA</name>
<accession>A0AAD9D0F9</accession>
<sequence length="857" mass="94868">MTSRLKHKLELENVNLKSAYLNESFVQIGTPLPELASTKRDKLEYVPEWQQEVRDEKGRRRFHGAFTGGFSAGYFNSVGSKEGWAPSEFKSSRNNRANKVQRPEDFMDEEDLQQMNEDRQLQNTDTFKNEAFAGQRKPGDTLPSALESLIAPAQTSIGQTLLQKLGWKQGQGIGPRVSLRKLRIQQGKLGRQRAGLDHEDEDMPEEAAGKHTFAPRDVRLLVYQPKGDKEGLGYEKGRGMGRLPPRSTGSRIGMPDDEDDDPYAAGPSSARAFAFDHGEAEDEVFVMGGPSRISGRDKSGGDYVQGAEQWHDGRPVIAGFALDPKGVPPDKWFEMPEIPADWRPRPARVWGTTRKWDETPDHKPEVKEVLRGAPNRPLTFEQRGAALGEEQHISKAKSVFEYMSEKDRERLAAFASAAKQSVAAPQPLSLEAEPEEMAPGPKSDEIVIPPLSPRTASAALQGFIPYGDDLARQDRYRSYLSSQTYNTKTPNPTLLQGSIEQINKELEDFAASARIFKPMSFAMSSRFTSGSASLASTDLKQPKPGLHIYDAEKAKADIEKQRAKVEAEPQVKTFNNPREEAAANGVYGSLTREVKMFYPEKLLCKRFGVQNPHPEGDPGKGESGSGSRGGSVVDNAPMPTNDASWTDAFIHKGADVPSAGGSAKEEEEEGERRPKTIGEVGMADDVNQGRDTLSYTKPNIDIFKAIFASDDESDEEEEDEGKAASNGVKLAGPGVVSRSTVGEDPYPVKDEGPVDLQTFKPVFNVRKDEAKSDKERKKDKKDKKKRKGVLSFQVGDEGDEEEEQRWKEEKKKRKKEQENKAEEPASREGGAEDQGEWVEKPAPISRLASRKGAADFM</sequence>
<dbReference type="GO" id="GO:0005634">
    <property type="term" value="C:nucleus"/>
    <property type="evidence" value="ECO:0007669"/>
    <property type="project" value="TreeGrafter"/>
</dbReference>